<dbReference type="GO" id="GO:0000271">
    <property type="term" value="P:polysaccharide biosynthetic process"/>
    <property type="evidence" value="ECO:0007669"/>
    <property type="project" value="InterPro"/>
</dbReference>
<dbReference type="GO" id="GO:0015774">
    <property type="term" value="P:polysaccharide transport"/>
    <property type="evidence" value="ECO:0007669"/>
    <property type="project" value="InterPro"/>
</dbReference>
<reference evidence="1 2" key="1">
    <citation type="submission" date="2019-04" db="EMBL/GenBank/DDBJ databases">
        <authorList>
            <person name="Feng G."/>
            <person name="Zhu H."/>
        </authorList>
    </citation>
    <scope>NUCLEOTIDE SEQUENCE [LARGE SCALE GENOMIC DNA]</scope>
    <source>
        <strain evidence="1 2">6HR-1</strain>
    </source>
</reference>
<name>A0A4Z0NJB5_9HYPH</name>
<evidence type="ECO:0000313" key="2">
    <source>
        <dbReference type="Proteomes" id="UP000297535"/>
    </source>
</evidence>
<dbReference type="Proteomes" id="UP000297535">
    <property type="component" value="Unassembled WGS sequence"/>
</dbReference>
<evidence type="ECO:0000313" key="1">
    <source>
        <dbReference type="EMBL" id="TGD96093.1"/>
    </source>
</evidence>
<gene>
    <name evidence="1" type="ORF">EU555_25410</name>
</gene>
<keyword evidence="2" id="KW-1185">Reference proteome</keyword>
<dbReference type="AlphaFoldDB" id="A0A4Z0NJB5"/>
<sequence>MPVRAGWHQPVRAFVAAGPIRTTVRGHPAPAQTRGVPVRVEPARNVEPSRPGLRPGHRQVFLFLQGPITPFFARVADSLEARGHRCLRVNLCFGDWLFWRRPGGINFRGTRETWPAFIADLIDREGVTDLMLLGEQRYYHKVAIAAAKARGLNVTVTDFGYLRPDWITLERDGMSGDSCFPKDPEAVMALAAQAPEPDLVPRYRDSFLTQAAWDMAYHLMSNWLWWLYPGYKSHQVHHPALVYIGTGLHILRAKRTGPRGDALVRRLREAGTPYYVLPLQMENDFQLRAYSPFFDLKTPIHAVIRSFAEHAPAESRLLVKIHPLDPGIRNWARIVRRSAVKWGVADRVDFVDGGDLGAMLEGCRGVVTVNSTVGLWSMRANKPTMTLGAAIYDIEGLTYQGGLETFWTQAPPPRRDLWEAFVKAIVANIQIRGVYYKGEGMAAAVEATASRLDLAQGAWLEVRTRARGTVEAGGDLPGLEALQNA</sequence>
<dbReference type="EMBL" id="SRLB01000022">
    <property type="protein sequence ID" value="TGD96093.1"/>
    <property type="molecule type" value="Genomic_DNA"/>
</dbReference>
<accession>A0A4Z0NJB5</accession>
<dbReference type="InterPro" id="IPR007833">
    <property type="entry name" value="Capsule_polysaccharide_synth"/>
</dbReference>
<dbReference type="CDD" id="cd16441">
    <property type="entry name" value="beta_Kdo_transferase_KpsS"/>
    <property type="match status" value="1"/>
</dbReference>
<organism evidence="1 2">
    <name type="scientific">Methylobacterium nonmethylotrophicum</name>
    <dbReference type="NCBI Taxonomy" id="1141884"/>
    <lineage>
        <taxon>Bacteria</taxon>
        <taxon>Pseudomonadati</taxon>
        <taxon>Pseudomonadota</taxon>
        <taxon>Alphaproteobacteria</taxon>
        <taxon>Hyphomicrobiales</taxon>
        <taxon>Methylobacteriaceae</taxon>
        <taxon>Methylobacterium</taxon>
    </lineage>
</organism>
<dbReference type="Pfam" id="PF05159">
    <property type="entry name" value="Capsule_synth"/>
    <property type="match status" value="1"/>
</dbReference>
<proteinExistence type="predicted"/>
<comment type="caution">
    <text evidence="1">The sequence shown here is derived from an EMBL/GenBank/DDBJ whole genome shotgun (WGS) entry which is preliminary data.</text>
</comment>
<dbReference type="OrthoDB" id="9794206at2"/>
<protein>
    <submittedName>
        <fullName evidence="1">Capsular biosynthesis protein</fullName>
    </submittedName>
</protein>